<name>A0A4S2MNP1_9PEZI</name>
<evidence type="ECO:0000313" key="2">
    <source>
        <dbReference type="Proteomes" id="UP000298138"/>
    </source>
</evidence>
<evidence type="ECO:0000313" key="1">
    <source>
        <dbReference type="EMBL" id="TGZ78742.1"/>
    </source>
</evidence>
<dbReference type="InParanoid" id="A0A4S2MNP1"/>
<dbReference type="EMBL" id="ML220138">
    <property type="protein sequence ID" value="TGZ78742.1"/>
    <property type="molecule type" value="Genomic_DNA"/>
</dbReference>
<reference evidence="1 2" key="1">
    <citation type="submission" date="2019-04" db="EMBL/GenBank/DDBJ databases">
        <title>Comparative genomics and transcriptomics to analyze fruiting body development in filamentous ascomycetes.</title>
        <authorList>
            <consortium name="DOE Joint Genome Institute"/>
            <person name="Lutkenhaus R."/>
            <person name="Traeger S."/>
            <person name="Breuer J."/>
            <person name="Kuo A."/>
            <person name="Lipzen A."/>
            <person name="Pangilinan J."/>
            <person name="Dilworth D."/>
            <person name="Sandor L."/>
            <person name="Poggeler S."/>
            <person name="Barry K."/>
            <person name="Grigoriev I.V."/>
            <person name="Nowrousian M."/>
        </authorList>
    </citation>
    <scope>NUCLEOTIDE SEQUENCE [LARGE SCALE GENOMIC DNA]</scope>
    <source>
        <strain evidence="1 2">CBS 389.68</strain>
    </source>
</reference>
<gene>
    <name evidence="1" type="ORF">EX30DRAFT_130529</name>
</gene>
<protein>
    <submittedName>
        <fullName evidence="1">Uncharacterized protein</fullName>
    </submittedName>
</protein>
<dbReference type="AlphaFoldDB" id="A0A4S2MNP1"/>
<sequence length="91" mass="10035">MAQPCFHQPGNSFQCPPEHGLQMSGHRVVPKTLRQHALSEVYRHSKLSAWPCIFDYGKIGTAGFSPGSIDGYNTLTGSVSHFRSCRDRVCG</sequence>
<dbReference type="Proteomes" id="UP000298138">
    <property type="component" value="Unassembled WGS sequence"/>
</dbReference>
<keyword evidence="2" id="KW-1185">Reference proteome</keyword>
<proteinExistence type="predicted"/>
<organism evidence="1 2">
    <name type="scientific">Ascodesmis nigricans</name>
    <dbReference type="NCBI Taxonomy" id="341454"/>
    <lineage>
        <taxon>Eukaryota</taxon>
        <taxon>Fungi</taxon>
        <taxon>Dikarya</taxon>
        <taxon>Ascomycota</taxon>
        <taxon>Pezizomycotina</taxon>
        <taxon>Pezizomycetes</taxon>
        <taxon>Pezizales</taxon>
        <taxon>Ascodesmidaceae</taxon>
        <taxon>Ascodesmis</taxon>
    </lineage>
</organism>
<accession>A0A4S2MNP1</accession>